<evidence type="ECO:0000256" key="4">
    <source>
        <dbReference type="ARBA" id="ARBA00023136"/>
    </source>
</evidence>
<evidence type="ECO:0000256" key="5">
    <source>
        <dbReference type="SAM" id="Phobius"/>
    </source>
</evidence>
<proteinExistence type="predicted"/>
<protein>
    <submittedName>
        <fullName evidence="7">TM2 domain-containing protein</fullName>
    </submittedName>
</protein>
<dbReference type="Proteomes" id="UP000190121">
    <property type="component" value="Unassembled WGS sequence"/>
</dbReference>
<dbReference type="Pfam" id="PF05154">
    <property type="entry name" value="TM2"/>
    <property type="match status" value="1"/>
</dbReference>
<gene>
    <name evidence="7" type="ORF">SAMN02745171_00791</name>
</gene>
<dbReference type="PANTHER" id="PTHR21016:SF25">
    <property type="entry name" value="TM2 DOMAIN-CONTAINING PROTEIN DDB_G0277895-RELATED"/>
    <property type="match status" value="1"/>
</dbReference>
<dbReference type="AlphaFoldDB" id="A0A1T4MIL4"/>
<keyword evidence="3 5" id="KW-1133">Transmembrane helix</keyword>
<dbReference type="RefSeq" id="WP_078736734.1">
    <property type="nucleotide sequence ID" value="NZ_FUXE01000006.1"/>
</dbReference>
<dbReference type="EMBL" id="FUXE01000006">
    <property type="protein sequence ID" value="SJZ66717.1"/>
    <property type="molecule type" value="Genomic_DNA"/>
</dbReference>
<feature type="transmembrane region" description="Helical" evidence="5">
    <location>
        <begin position="31"/>
        <end position="53"/>
    </location>
</feature>
<evidence type="ECO:0000313" key="8">
    <source>
        <dbReference type="Proteomes" id="UP000190121"/>
    </source>
</evidence>
<sequence length="69" mass="7804">MKEKSTATLFAIFLGSLGIHRFYLNDVGMGVLYLLTGGLCGIGAIIDIVRLVLMTEEEFNYRYNRPPKY</sequence>
<dbReference type="STRING" id="29524.SAMN02745171_00791"/>
<evidence type="ECO:0000256" key="2">
    <source>
        <dbReference type="ARBA" id="ARBA00022692"/>
    </source>
</evidence>
<keyword evidence="2 5" id="KW-0812">Transmembrane</keyword>
<dbReference type="OrthoDB" id="9816361at2"/>
<keyword evidence="4 5" id="KW-0472">Membrane</keyword>
<reference evidence="8" key="1">
    <citation type="submission" date="2017-02" db="EMBL/GenBank/DDBJ databases">
        <authorList>
            <person name="Varghese N."/>
            <person name="Submissions S."/>
        </authorList>
    </citation>
    <scope>NUCLEOTIDE SEQUENCE [LARGE SCALE GENOMIC DNA]</scope>
    <source>
        <strain evidence="8">ATCC 51356</strain>
    </source>
</reference>
<dbReference type="PANTHER" id="PTHR21016">
    <property type="entry name" value="BETA-AMYLOID BINDING PROTEIN-RELATED"/>
    <property type="match status" value="1"/>
</dbReference>
<evidence type="ECO:0000256" key="1">
    <source>
        <dbReference type="ARBA" id="ARBA00004141"/>
    </source>
</evidence>
<accession>A0A1T4MIL4</accession>
<comment type="subcellular location">
    <subcellularLocation>
        <location evidence="1">Membrane</location>
        <topology evidence="1">Multi-pass membrane protein</topology>
    </subcellularLocation>
</comment>
<evidence type="ECO:0000313" key="7">
    <source>
        <dbReference type="EMBL" id="SJZ66717.1"/>
    </source>
</evidence>
<feature type="domain" description="TM2" evidence="6">
    <location>
        <begin position="2"/>
        <end position="49"/>
    </location>
</feature>
<organism evidence="7 8">
    <name type="scientific">Porphyromonas circumdentaria</name>
    <dbReference type="NCBI Taxonomy" id="29524"/>
    <lineage>
        <taxon>Bacteria</taxon>
        <taxon>Pseudomonadati</taxon>
        <taxon>Bacteroidota</taxon>
        <taxon>Bacteroidia</taxon>
        <taxon>Bacteroidales</taxon>
        <taxon>Porphyromonadaceae</taxon>
        <taxon>Porphyromonas</taxon>
    </lineage>
</organism>
<keyword evidence="8" id="KW-1185">Reference proteome</keyword>
<evidence type="ECO:0000259" key="6">
    <source>
        <dbReference type="Pfam" id="PF05154"/>
    </source>
</evidence>
<dbReference type="GO" id="GO:0016020">
    <property type="term" value="C:membrane"/>
    <property type="evidence" value="ECO:0007669"/>
    <property type="project" value="UniProtKB-SubCell"/>
</dbReference>
<dbReference type="InterPro" id="IPR007829">
    <property type="entry name" value="TM2"/>
</dbReference>
<name>A0A1T4MIL4_9PORP</name>
<evidence type="ECO:0000256" key="3">
    <source>
        <dbReference type="ARBA" id="ARBA00022989"/>
    </source>
</evidence>
<dbReference type="InterPro" id="IPR050932">
    <property type="entry name" value="TM2D1-3-like"/>
</dbReference>